<gene>
    <name evidence="7" type="ORF">SAMN06296036_14613</name>
</gene>
<keyword evidence="7" id="KW-0560">Oxidoreductase</keyword>
<dbReference type="GO" id="GO:0005509">
    <property type="term" value="F:calcium ion binding"/>
    <property type="evidence" value="ECO:0007669"/>
    <property type="project" value="InterPro"/>
</dbReference>
<evidence type="ECO:0000256" key="3">
    <source>
        <dbReference type="ARBA" id="ARBA00022729"/>
    </source>
</evidence>
<dbReference type="STRING" id="1513793.SAMN06296036_14613"/>
<dbReference type="Gene3D" id="4.10.1080.10">
    <property type="entry name" value="TSP type-3 repeat"/>
    <property type="match status" value="1"/>
</dbReference>
<keyword evidence="8" id="KW-1185">Reference proteome</keyword>
<dbReference type="Proteomes" id="UP000192907">
    <property type="component" value="Unassembled WGS sequence"/>
</dbReference>
<dbReference type="RefSeq" id="WP_132326318.1">
    <property type="nucleotide sequence ID" value="NZ_FWZT01000046.1"/>
</dbReference>
<evidence type="ECO:0000256" key="6">
    <source>
        <dbReference type="SAM" id="SignalP"/>
    </source>
</evidence>
<dbReference type="GO" id="GO:0004601">
    <property type="term" value="F:peroxidase activity"/>
    <property type="evidence" value="ECO:0007669"/>
    <property type="project" value="UniProtKB-KW"/>
</dbReference>
<evidence type="ECO:0000256" key="1">
    <source>
        <dbReference type="ARBA" id="ARBA00004613"/>
    </source>
</evidence>
<keyword evidence="2" id="KW-0964">Secreted</keyword>
<dbReference type="SUPFAM" id="SSF103647">
    <property type="entry name" value="TSP type-3 repeat"/>
    <property type="match status" value="1"/>
</dbReference>
<evidence type="ECO:0000256" key="5">
    <source>
        <dbReference type="SAM" id="MobiDB-lite"/>
    </source>
</evidence>
<dbReference type="EMBL" id="FWZT01000046">
    <property type="protein sequence ID" value="SMF83363.1"/>
    <property type="molecule type" value="Genomic_DNA"/>
</dbReference>
<dbReference type="AlphaFoldDB" id="A0A1Y6CQH0"/>
<keyword evidence="3 6" id="KW-0732">Signal</keyword>
<dbReference type="InterPro" id="IPR029032">
    <property type="entry name" value="AhpD-like"/>
</dbReference>
<dbReference type="SUPFAM" id="SSF69118">
    <property type="entry name" value="AhpD-like"/>
    <property type="match status" value="2"/>
</dbReference>
<feature type="chain" id="PRO_5012734917" evidence="6">
    <location>
        <begin position="24"/>
        <end position="635"/>
    </location>
</feature>
<dbReference type="OrthoDB" id="9801997at2"/>
<feature type="compositionally biased region" description="Basic and acidic residues" evidence="5">
    <location>
        <begin position="569"/>
        <end position="589"/>
    </location>
</feature>
<proteinExistence type="predicted"/>
<reference evidence="8" key="1">
    <citation type="submission" date="2017-04" db="EMBL/GenBank/DDBJ databases">
        <authorList>
            <person name="Varghese N."/>
            <person name="Submissions S."/>
        </authorList>
    </citation>
    <scope>NUCLEOTIDE SEQUENCE [LARGE SCALE GENOMIC DNA]</scope>
    <source>
        <strain evidence="8">RKEM611</strain>
    </source>
</reference>
<comment type="subcellular location">
    <subcellularLocation>
        <location evidence="1">Secreted</location>
    </subcellularLocation>
</comment>
<dbReference type="InterPro" id="IPR028974">
    <property type="entry name" value="TSP_type-3_rpt"/>
</dbReference>
<evidence type="ECO:0000313" key="8">
    <source>
        <dbReference type="Proteomes" id="UP000192907"/>
    </source>
</evidence>
<evidence type="ECO:0000313" key="7">
    <source>
        <dbReference type="EMBL" id="SMF83363.1"/>
    </source>
</evidence>
<evidence type="ECO:0000256" key="2">
    <source>
        <dbReference type="ARBA" id="ARBA00022525"/>
    </source>
</evidence>
<protein>
    <submittedName>
        <fullName evidence="7">Alkylhydroperoxidase family enzyme, contains CxxC motif</fullName>
    </submittedName>
</protein>
<keyword evidence="4" id="KW-0106">Calcium</keyword>
<feature type="signal peptide" evidence="6">
    <location>
        <begin position="1"/>
        <end position="23"/>
    </location>
</feature>
<name>A0A1Y6CQH0_9BACT</name>
<dbReference type="InterPro" id="IPR059100">
    <property type="entry name" value="TSP3_bac"/>
</dbReference>
<accession>A0A1Y6CQH0</accession>
<organism evidence="7 8">
    <name type="scientific">Pseudobacteriovorax antillogorgiicola</name>
    <dbReference type="NCBI Taxonomy" id="1513793"/>
    <lineage>
        <taxon>Bacteria</taxon>
        <taxon>Pseudomonadati</taxon>
        <taxon>Bdellovibrionota</taxon>
        <taxon>Oligoflexia</taxon>
        <taxon>Oligoflexales</taxon>
        <taxon>Pseudobacteriovoracaceae</taxon>
        <taxon>Pseudobacteriovorax</taxon>
    </lineage>
</organism>
<dbReference type="Pfam" id="PF18884">
    <property type="entry name" value="TSP3_bac"/>
    <property type="match status" value="2"/>
</dbReference>
<dbReference type="Gene3D" id="1.20.1290.10">
    <property type="entry name" value="AhpD-like"/>
    <property type="match status" value="2"/>
</dbReference>
<keyword evidence="7" id="KW-0575">Peroxidase</keyword>
<feature type="region of interest" description="Disordered" evidence="5">
    <location>
        <begin position="569"/>
        <end position="635"/>
    </location>
</feature>
<sequence length="635" mass="71586">MKAFLRFSIVTTGLILVHFASHAARAQTIPKPPPADVKLPYYDRHRIDVSNLRDFYDGLLTADLMIHADGMFDAATKWKITLYQMVKMGSRHHQARAARQLSLMGVSLKEIKAVWSKDYPESIIDTRLRTAFELVDQAIVTPSKVTADTHAALRMRYIDRQIAELFELVAVNVAVAKHDLILPIPTDKKTVDWAKENLASVGWSPGRNAPSNAKEQRQALFVGDALKKAKAELMADWEPEDLNAPNPQFKTDWVNYLTGYNISKVTLDGDRDGIENPFDFYPEDYLRWKGPEADKANMPPKGTPAFNVKAYDYKYFRPAKVAKTKYPPSDRQRFDTEWTRRSSLGTIAMDQFFSGSDRALDISTKWELFLVFQLASGCVHCQAHGAFGVFDAVEDDYPYDQLPSKAVPKLIKRIQALVDFERSSLFTEAEKAAFRFARDSGSLPPRVTAAHVEHLRRHYSDREIQELMASMICYSWLATVMQAQMTVTDQLSMSFTLRTLGPLGWKPGVHLGLPSEQRPYHMTELGDQWFAKMSVGGTFDISSEWVGYEVPLAVDSDLDGVDDAFDGFPRDRSKWADTDRDGIEDRKDDDIDGDGITNKEEIASGTFPYKADSDADGVTDTDELRAGTNPIDPYD</sequence>
<evidence type="ECO:0000256" key="4">
    <source>
        <dbReference type="ARBA" id="ARBA00022837"/>
    </source>
</evidence>